<dbReference type="AlphaFoldDB" id="A0AAW0EUM6"/>
<protein>
    <submittedName>
        <fullName evidence="2">Uncharacterized protein</fullName>
    </submittedName>
</protein>
<proteinExistence type="predicted"/>
<evidence type="ECO:0000313" key="2">
    <source>
        <dbReference type="EMBL" id="KAK7196871.1"/>
    </source>
</evidence>
<keyword evidence="1" id="KW-0732">Signal</keyword>
<sequence>MRVSSVGGGGGAAVVRTCAAALVLCLALLAMDGHCLTARRGGGRGAPRHALCAVEFADSYSVSIATTQPVNGRAPMTQVGQLYVDEAAGGVRIEHVYQGRRTSFLVDNHRLRAFFFFTEESGDDDEAVDSAPRQRCHVFHLPRRVAPFCVPRHYIRSPSESVVRGVAVARFTSVGRLERTPLVEQSFYVLTPSSSSSSALSSSAVPPTPWRLELRARPDLETRTLADLPHTPPNWRFFGHPMFDEVALSPAQETHLQTWEPAYDMLTLDFYDYYPTALAPEVFAVPPQCTAVLQADVRTGAGSGGEDGGDSAMAEPLLELANIHRFLVQWHALQNTSLDLVERQPK</sequence>
<evidence type="ECO:0000313" key="3">
    <source>
        <dbReference type="Proteomes" id="UP001430356"/>
    </source>
</evidence>
<accession>A0AAW0EUM6</accession>
<comment type="caution">
    <text evidence="2">The sequence shown here is derived from an EMBL/GenBank/DDBJ whole genome shotgun (WGS) entry which is preliminary data.</text>
</comment>
<organism evidence="2 3">
    <name type="scientific">Novymonas esmeraldas</name>
    <dbReference type="NCBI Taxonomy" id="1808958"/>
    <lineage>
        <taxon>Eukaryota</taxon>
        <taxon>Discoba</taxon>
        <taxon>Euglenozoa</taxon>
        <taxon>Kinetoplastea</taxon>
        <taxon>Metakinetoplastina</taxon>
        <taxon>Trypanosomatida</taxon>
        <taxon>Trypanosomatidae</taxon>
        <taxon>Novymonas</taxon>
    </lineage>
</organism>
<keyword evidence="3" id="KW-1185">Reference proteome</keyword>
<dbReference type="EMBL" id="JAECZO010000088">
    <property type="protein sequence ID" value="KAK7196871.1"/>
    <property type="molecule type" value="Genomic_DNA"/>
</dbReference>
<evidence type="ECO:0000256" key="1">
    <source>
        <dbReference type="SAM" id="SignalP"/>
    </source>
</evidence>
<dbReference type="Proteomes" id="UP001430356">
    <property type="component" value="Unassembled WGS sequence"/>
</dbReference>
<name>A0AAW0EUM6_9TRYP</name>
<reference evidence="2 3" key="1">
    <citation type="journal article" date="2021" name="MBio">
        <title>A New Model Trypanosomatid, Novymonas esmeraldas: Genomic Perception of Its 'Candidatus Pandoraea novymonadis' Endosymbiont.</title>
        <authorList>
            <person name="Zakharova A."/>
            <person name="Saura A."/>
            <person name="Butenko A."/>
            <person name="Podesvova L."/>
            <person name="Warmusova S."/>
            <person name="Kostygov A.Y."/>
            <person name="Nenarokova A."/>
            <person name="Lukes J."/>
            <person name="Opperdoes F.R."/>
            <person name="Yurchenko V."/>
        </authorList>
    </citation>
    <scope>NUCLEOTIDE SEQUENCE [LARGE SCALE GENOMIC DNA]</scope>
    <source>
        <strain evidence="2 3">E262AT.01</strain>
    </source>
</reference>
<feature type="chain" id="PRO_5043956722" evidence="1">
    <location>
        <begin position="36"/>
        <end position="346"/>
    </location>
</feature>
<feature type="signal peptide" evidence="1">
    <location>
        <begin position="1"/>
        <end position="35"/>
    </location>
</feature>
<gene>
    <name evidence="2" type="ORF">NESM_000628300</name>
</gene>